<dbReference type="Gene3D" id="3.40.1410.10">
    <property type="entry name" value="Chorismate lyase-like"/>
    <property type="match status" value="1"/>
</dbReference>
<dbReference type="InterPro" id="IPR000524">
    <property type="entry name" value="Tscrpt_reg_HTH_GntR"/>
</dbReference>
<reference evidence="5 6" key="1">
    <citation type="journal article" date="2015" name="Genome Announc.">
        <title>Complete Genome Sequence of Spiroplasma litorale TN-1T (DSM 21781), a Bacterium Isolated from a Green-Eyed Horsefly (Tabanus nigrovittatus).</title>
        <authorList>
            <person name="Lo W.S."/>
            <person name="Lai Y.C."/>
            <person name="Lien Y.W."/>
            <person name="Wang T.H."/>
            <person name="Kuo C.H."/>
        </authorList>
    </citation>
    <scope>NUCLEOTIDE SEQUENCE [LARGE SCALE GENOMIC DNA]</scope>
    <source>
        <strain evidence="5 6">TN-1</strain>
    </source>
</reference>
<feature type="domain" description="HTH gntR-type" evidence="4">
    <location>
        <begin position="1"/>
        <end position="69"/>
    </location>
</feature>
<dbReference type="Proteomes" id="UP000067476">
    <property type="component" value="Chromosome"/>
</dbReference>
<dbReference type="PROSITE" id="PS50949">
    <property type="entry name" value="HTH_GNTR"/>
    <property type="match status" value="1"/>
</dbReference>
<keyword evidence="3" id="KW-0804">Transcription</keyword>
<dbReference type="SMART" id="SM00345">
    <property type="entry name" value="HTH_GNTR"/>
    <property type="match status" value="1"/>
</dbReference>
<dbReference type="KEGG" id="sll:SLITO_v1c05500"/>
<dbReference type="SUPFAM" id="SSF64288">
    <property type="entry name" value="Chorismate lyase-like"/>
    <property type="match status" value="1"/>
</dbReference>
<dbReference type="EMBL" id="CP012357">
    <property type="protein sequence ID" value="AKX34190.1"/>
    <property type="molecule type" value="Genomic_DNA"/>
</dbReference>
<protein>
    <recommendedName>
        <fullName evidence="4">HTH gntR-type domain-containing protein</fullName>
    </recommendedName>
</protein>
<dbReference type="RefSeq" id="WP_075058287.1">
    <property type="nucleotide sequence ID" value="NZ_CP012357.1"/>
</dbReference>
<proteinExistence type="predicted"/>
<organism evidence="5 6">
    <name type="scientific">Spiroplasma litorale</name>
    <dbReference type="NCBI Taxonomy" id="216942"/>
    <lineage>
        <taxon>Bacteria</taxon>
        <taxon>Bacillati</taxon>
        <taxon>Mycoplasmatota</taxon>
        <taxon>Mollicutes</taxon>
        <taxon>Entomoplasmatales</taxon>
        <taxon>Spiroplasmataceae</taxon>
        <taxon>Spiroplasma</taxon>
    </lineage>
</organism>
<dbReference type="InterPro" id="IPR036390">
    <property type="entry name" value="WH_DNA-bd_sf"/>
</dbReference>
<name>A0A0K1W1J1_9MOLU</name>
<sequence>MKKWNEIYNYLLNLLHDKKIGDNECLPSENKLKLKFNCSVQPIRKAYSKLKEDKLIVSSQGKGYIPLKDKNNILFSFSELFPTAISEYVYLGKIKLTDELKKITNFLYEDFVHKMCVKRYLNNELFIYQISYISDYLLKKDIKMEVISEKGLMYFFKNYLKHNINYSIKQIIALERKDIDVLNDKLFENENQFILDKGMLFTTSQDLVEYRESYYKFKNFKWSFIEYFK</sequence>
<evidence type="ECO:0000313" key="6">
    <source>
        <dbReference type="Proteomes" id="UP000067476"/>
    </source>
</evidence>
<keyword evidence="6" id="KW-1185">Reference proteome</keyword>
<evidence type="ECO:0000256" key="1">
    <source>
        <dbReference type="ARBA" id="ARBA00023015"/>
    </source>
</evidence>
<keyword evidence="1" id="KW-0805">Transcription regulation</keyword>
<dbReference type="GO" id="GO:0003677">
    <property type="term" value="F:DNA binding"/>
    <property type="evidence" value="ECO:0007669"/>
    <property type="project" value="UniProtKB-KW"/>
</dbReference>
<evidence type="ECO:0000313" key="5">
    <source>
        <dbReference type="EMBL" id="AKX34190.1"/>
    </source>
</evidence>
<dbReference type="PATRIC" id="fig|216942.3.peg.553"/>
<dbReference type="AlphaFoldDB" id="A0A0K1W1J1"/>
<dbReference type="SUPFAM" id="SSF46785">
    <property type="entry name" value="Winged helix' DNA-binding domain"/>
    <property type="match status" value="1"/>
</dbReference>
<dbReference type="STRING" id="216942.SLITO_v1c05500"/>
<evidence type="ECO:0000256" key="2">
    <source>
        <dbReference type="ARBA" id="ARBA00023125"/>
    </source>
</evidence>
<evidence type="ECO:0000256" key="3">
    <source>
        <dbReference type="ARBA" id="ARBA00023163"/>
    </source>
</evidence>
<evidence type="ECO:0000259" key="4">
    <source>
        <dbReference type="PROSITE" id="PS50949"/>
    </source>
</evidence>
<dbReference type="InterPro" id="IPR028978">
    <property type="entry name" value="Chorismate_lyase_/UTRA_dom_sf"/>
</dbReference>
<dbReference type="Pfam" id="PF00392">
    <property type="entry name" value="GntR"/>
    <property type="match status" value="1"/>
</dbReference>
<dbReference type="OrthoDB" id="397811at2"/>
<dbReference type="GO" id="GO:0003700">
    <property type="term" value="F:DNA-binding transcription factor activity"/>
    <property type="evidence" value="ECO:0007669"/>
    <property type="project" value="InterPro"/>
</dbReference>
<dbReference type="Gene3D" id="1.10.10.10">
    <property type="entry name" value="Winged helix-like DNA-binding domain superfamily/Winged helix DNA-binding domain"/>
    <property type="match status" value="1"/>
</dbReference>
<dbReference type="InterPro" id="IPR036388">
    <property type="entry name" value="WH-like_DNA-bd_sf"/>
</dbReference>
<gene>
    <name evidence="5" type="ORF">SLITO_v1c05500</name>
</gene>
<keyword evidence="2" id="KW-0238">DNA-binding</keyword>
<accession>A0A0K1W1J1</accession>